<dbReference type="Proteomes" id="UP000708298">
    <property type="component" value="Unassembled WGS sequence"/>
</dbReference>
<gene>
    <name evidence="12" type="ORF">ASILVAE211_22375</name>
</gene>
<keyword evidence="12" id="KW-0032">Aminotransferase</keyword>
<evidence type="ECO:0000256" key="6">
    <source>
        <dbReference type="ARBA" id="ARBA00013053"/>
    </source>
</evidence>
<name>A0A964E1N1_9PROT</name>
<evidence type="ECO:0000256" key="8">
    <source>
        <dbReference type="ARBA" id="ARBA00023304"/>
    </source>
</evidence>
<comment type="similarity">
    <text evidence="5">Belongs to the class-IV pyridoxal-phosphate-dependent aminotransferase family.</text>
</comment>
<dbReference type="PANTHER" id="PTHR42743:SF11">
    <property type="entry name" value="AMINODEOXYCHORISMATE LYASE"/>
    <property type="match status" value="1"/>
</dbReference>
<comment type="catalytic activity">
    <reaction evidence="11">
        <text>L-leucine + 2-oxoglutarate = 4-methyl-2-oxopentanoate + L-glutamate</text>
        <dbReference type="Rhea" id="RHEA:18321"/>
        <dbReference type="ChEBI" id="CHEBI:16810"/>
        <dbReference type="ChEBI" id="CHEBI:17865"/>
        <dbReference type="ChEBI" id="CHEBI:29985"/>
        <dbReference type="ChEBI" id="CHEBI:57427"/>
        <dbReference type="EC" id="2.6.1.42"/>
    </reaction>
</comment>
<comment type="catalytic activity">
    <reaction evidence="10">
        <text>L-isoleucine + 2-oxoglutarate = (S)-3-methyl-2-oxopentanoate + L-glutamate</text>
        <dbReference type="Rhea" id="RHEA:24801"/>
        <dbReference type="ChEBI" id="CHEBI:16810"/>
        <dbReference type="ChEBI" id="CHEBI:29985"/>
        <dbReference type="ChEBI" id="CHEBI:35146"/>
        <dbReference type="ChEBI" id="CHEBI:58045"/>
        <dbReference type="EC" id="2.6.1.42"/>
    </reaction>
</comment>
<protein>
    <recommendedName>
        <fullName evidence="7">Probable branched-chain-amino-acid aminotransferase</fullName>
        <ecNumber evidence="6">2.6.1.42</ecNumber>
    </recommendedName>
</protein>
<dbReference type="EMBL" id="JAESVB010000020">
    <property type="protein sequence ID" value="MCB8877953.1"/>
    <property type="molecule type" value="Genomic_DNA"/>
</dbReference>
<comment type="pathway">
    <text evidence="2">Amino-acid biosynthesis; L-isoleucine biosynthesis; L-isoleucine from 2-oxobutanoate: step 4/4.</text>
</comment>
<dbReference type="PANTHER" id="PTHR42743">
    <property type="entry name" value="AMINO-ACID AMINOTRANSFERASE"/>
    <property type="match status" value="1"/>
</dbReference>
<dbReference type="InterPro" id="IPR036038">
    <property type="entry name" value="Aminotransferase-like"/>
</dbReference>
<dbReference type="Gene3D" id="3.20.10.10">
    <property type="entry name" value="D-amino Acid Aminotransferase, subunit A, domain 2"/>
    <property type="match status" value="1"/>
</dbReference>
<reference evidence="12" key="1">
    <citation type="journal article" date="2021" name="Microorganisms">
        <title>Acidisoma silvae sp. nov. and Acidisomacellulosilytica sp. nov., Two Acidophilic Bacteria Isolated from Decaying Wood, Hydrolyzing Cellulose and Producing Poly-3-hydroxybutyrate.</title>
        <authorList>
            <person name="Mieszkin S."/>
            <person name="Pouder E."/>
            <person name="Uroz S."/>
            <person name="Simon-Colin C."/>
            <person name="Alain K."/>
        </authorList>
    </citation>
    <scope>NUCLEOTIDE SEQUENCE</scope>
    <source>
        <strain evidence="12">HW T2.11</strain>
    </source>
</reference>
<evidence type="ECO:0000256" key="4">
    <source>
        <dbReference type="ARBA" id="ARBA00005072"/>
    </source>
</evidence>
<evidence type="ECO:0000256" key="9">
    <source>
        <dbReference type="ARBA" id="ARBA00048212"/>
    </source>
</evidence>
<evidence type="ECO:0000256" key="11">
    <source>
        <dbReference type="ARBA" id="ARBA00049229"/>
    </source>
</evidence>
<keyword evidence="8" id="KW-0028">Amino-acid biosynthesis</keyword>
<evidence type="ECO:0000256" key="2">
    <source>
        <dbReference type="ARBA" id="ARBA00004824"/>
    </source>
</evidence>
<comment type="pathway">
    <text evidence="4">Amino-acid biosynthesis; L-leucine biosynthesis; L-leucine from 3-methyl-2-oxobutanoate: step 4/4.</text>
</comment>
<evidence type="ECO:0000313" key="13">
    <source>
        <dbReference type="Proteomes" id="UP000708298"/>
    </source>
</evidence>
<dbReference type="GO" id="GO:0004084">
    <property type="term" value="F:branched-chain-amino-acid transaminase activity"/>
    <property type="evidence" value="ECO:0007669"/>
    <property type="project" value="UniProtKB-EC"/>
</dbReference>
<reference evidence="12" key="2">
    <citation type="submission" date="2021-01" db="EMBL/GenBank/DDBJ databases">
        <authorList>
            <person name="Mieszkin S."/>
            <person name="Pouder E."/>
            <person name="Alain K."/>
        </authorList>
    </citation>
    <scope>NUCLEOTIDE SEQUENCE</scope>
    <source>
        <strain evidence="12">HW T2.11</strain>
    </source>
</reference>
<keyword evidence="8" id="KW-0100">Branched-chain amino acid biosynthesis</keyword>
<accession>A0A964E1N1</accession>
<proteinExistence type="inferred from homology"/>
<dbReference type="GO" id="GO:0009082">
    <property type="term" value="P:branched-chain amino acid biosynthetic process"/>
    <property type="evidence" value="ECO:0007669"/>
    <property type="project" value="UniProtKB-KW"/>
</dbReference>
<comment type="caution">
    <text evidence="12">The sequence shown here is derived from an EMBL/GenBank/DDBJ whole genome shotgun (WGS) entry which is preliminary data.</text>
</comment>
<dbReference type="Gene3D" id="3.30.470.10">
    <property type="match status" value="1"/>
</dbReference>
<keyword evidence="13" id="KW-1185">Reference proteome</keyword>
<dbReference type="InterPro" id="IPR043132">
    <property type="entry name" value="BCAT-like_C"/>
</dbReference>
<keyword evidence="12" id="KW-0808">Transferase</keyword>
<evidence type="ECO:0000256" key="3">
    <source>
        <dbReference type="ARBA" id="ARBA00004931"/>
    </source>
</evidence>
<dbReference type="RefSeq" id="WP_227323597.1">
    <property type="nucleotide sequence ID" value="NZ_JAESVB010000020.1"/>
</dbReference>
<comment type="catalytic activity">
    <reaction evidence="9">
        <text>L-valine + 2-oxoglutarate = 3-methyl-2-oxobutanoate + L-glutamate</text>
        <dbReference type="Rhea" id="RHEA:24813"/>
        <dbReference type="ChEBI" id="CHEBI:11851"/>
        <dbReference type="ChEBI" id="CHEBI:16810"/>
        <dbReference type="ChEBI" id="CHEBI:29985"/>
        <dbReference type="ChEBI" id="CHEBI:57762"/>
        <dbReference type="EC" id="2.6.1.42"/>
    </reaction>
</comment>
<dbReference type="InterPro" id="IPR043131">
    <property type="entry name" value="BCAT-like_N"/>
</dbReference>
<dbReference type="Pfam" id="PF01063">
    <property type="entry name" value="Aminotran_4"/>
    <property type="match status" value="1"/>
</dbReference>
<evidence type="ECO:0000256" key="10">
    <source>
        <dbReference type="ARBA" id="ARBA00048798"/>
    </source>
</evidence>
<dbReference type="InterPro" id="IPR050571">
    <property type="entry name" value="Class-IV_PLP-Dep_Aminotrnsfr"/>
</dbReference>
<evidence type="ECO:0000256" key="1">
    <source>
        <dbReference type="ARBA" id="ARBA00003109"/>
    </source>
</evidence>
<evidence type="ECO:0000256" key="5">
    <source>
        <dbReference type="ARBA" id="ARBA00009320"/>
    </source>
</evidence>
<comment type="function">
    <text evidence="1">Acts on leucine, isoleucine and valine.</text>
</comment>
<dbReference type="SUPFAM" id="SSF56752">
    <property type="entry name" value="D-aminoacid aminotransferase-like PLP-dependent enzymes"/>
    <property type="match status" value="1"/>
</dbReference>
<evidence type="ECO:0000313" key="12">
    <source>
        <dbReference type="EMBL" id="MCB8877953.1"/>
    </source>
</evidence>
<evidence type="ECO:0000256" key="7">
    <source>
        <dbReference type="ARBA" id="ARBA00014472"/>
    </source>
</evidence>
<organism evidence="12 13">
    <name type="scientific">Acidisoma silvae</name>
    <dbReference type="NCBI Taxonomy" id="2802396"/>
    <lineage>
        <taxon>Bacteria</taxon>
        <taxon>Pseudomonadati</taxon>
        <taxon>Pseudomonadota</taxon>
        <taxon>Alphaproteobacteria</taxon>
        <taxon>Acetobacterales</taxon>
        <taxon>Acidocellaceae</taxon>
        <taxon>Acidisoma</taxon>
    </lineage>
</organism>
<dbReference type="AlphaFoldDB" id="A0A964E1N1"/>
<sequence length="319" mass="35286">MTDCPTTAPEPDFSKGAAWIEGRYVPIAEARIPVTDWGFTRADATYDVVHVTDGRFFRLEDHLDRFERSLQGFRLSPPVDRTEIRAILHGCVALSNLRDSYVAMVCTRGRPQVAGSRRPADCLNTFIAYALPWIDVITPEVQARGAHLWLASMPRISPASLDPTFKNYLWRDFMSALHEAHDHGYDTAILLDQEGYATEGAGFNVFIVKGREVITPDRGALEGITRRSALELCAELGLEGRVAAMRLEDLMAADEVFTTTTAGGIMPCARVGNATIGTNIMANDRPGPVSLALKALYWQKHREGWHGSTVDYTARPQHG</sequence>
<comment type="pathway">
    <text evidence="3">Amino-acid biosynthesis; L-valine biosynthesis; L-valine from pyruvate: step 4/4.</text>
</comment>
<dbReference type="EC" id="2.6.1.42" evidence="6"/>
<dbReference type="InterPro" id="IPR001544">
    <property type="entry name" value="Aminotrans_IV"/>
</dbReference>